<dbReference type="Proteomes" id="UP001597533">
    <property type="component" value="Unassembled WGS sequence"/>
</dbReference>
<gene>
    <name evidence="5" type="ORF">ACFS5M_11245</name>
</gene>
<keyword evidence="3" id="KW-0057">Aromatic amino acid biosynthesis</keyword>
<comment type="caution">
    <text evidence="5">The sequence shown here is derived from an EMBL/GenBank/DDBJ whole genome shotgun (WGS) entry which is preliminary data.</text>
</comment>
<keyword evidence="6" id="KW-1185">Reference proteome</keyword>
<dbReference type="PANTHER" id="PTHR21089:SF1">
    <property type="entry name" value="BIFUNCTIONAL 3-DEHYDROQUINATE DEHYDRATASE_SHIKIMATE DEHYDROGENASE, CHLOROPLASTIC"/>
    <property type="match status" value="1"/>
</dbReference>
<dbReference type="SUPFAM" id="SSF53223">
    <property type="entry name" value="Aminoacid dehydrogenase-like, N-terminal domain"/>
    <property type="match status" value="1"/>
</dbReference>
<comment type="pathway">
    <text evidence="1">Metabolic intermediate biosynthesis; chorismate biosynthesis; chorismate from D-erythrose 4-phosphate and phosphoenolpyruvate: step 4/7.</text>
</comment>
<keyword evidence="2" id="KW-0560">Oxidoreductase</keyword>
<proteinExistence type="predicted"/>
<dbReference type="Pfam" id="PF08501">
    <property type="entry name" value="Shikimate_dh_N"/>
    <property type="match status" value="1"/>
</dbReference>
<accession>A0ABW5WSL4</accession>
<dbReference type="Gene3D" id="3.40.50.720">
    <property type="entry name" value="NAD(P)-binding Rossmann-like Domain"/>
    <property type="match status" value="1"/>
</dbReference>
<dbReference type="InterPro" id="IPR013708">
    <property type="entry name" value="Shikimate_DH-bd_N"/>
</dbReference>
<dbReference type="SUPFAM" id="SSF51735">
    <property type="entry name" value="NAD(P)-binding Rossmann-fold domains"/>
    <property type="match status" value="1"/>
</dbReference>
<dbReference type="InterPro" id="IPR046346">
    <property type="entry name" value="Aminoacid_DH-like_N_sf"/>
</dbReference>
<protein>
    <submittedName>
        <fullName evidence="5">Shikimate dehydrogenase family protein</fullName>
    </submittedName>
</protein>
<evidence type="ECO:0000256" key="3">
    <source>
        <dbReference type="ARBA" id="ARBA00023141"/>
    </source>
</evidence>
<dbReference type="EMBL" id="JBHUOV010000007">
    <property type="protein sequence ID" value="MFD2824246.1"/>
    <property type="molecule type" value="Genomic_DNA"/>
</dbReference>
<organism evidence="5 6">
    <name type="scientific">Lacinutrix iliipiscaria</name>
    <dbReference type="NCBI Taxonomy" id="1230532"/>
    <lineage>
        <taxon>Bacteria</taxon>
        <taxon>Pseudomonadati</taxon>
        <taxon>Bacteroidota</taxon>
        <taxon>Flavobacteriia</taxon>
        <taxon>Flavobacteriales</taxon>
        <taxon>Flavobacteriaceae</taxon>
        <taxon>Lacinutrix</taxon>
    </lineage>
</organism>
<evidence type="ECO:0000313" key="5">
    <source>
        <dbReference type="EMBL" id="MFD2824246.1"/>
    </source>
</evidence>
<evidence type="ECO:0000313" key="6">
    <source>
        <dbReference type="Proteomes" id="UP001597533"/>
    </source>
</evidence>
<name>A0ABW5WSL4_9FLAO</name>
<dbReference type="CDD" id="cd01065">
    <property type="entry name" value="NAD_bind_Shikimate_DH"/>
    <property type="match status" value="1"/>
</dbReference>
<sequence>MRRFGLIGKNIEYSFSKAFFAEKFKSEEIEDASYENFDLEHITDFPAILDDSIKGLNVTIPYKELIIPYLDKLDQKAKKIGAVNTIKITKKGKLKGYNTDYYGFKKSLVNHLKPHHNKALILGTGGASKAIAYALKSMNINYNYVSRKVSENTAITYHSLSEKDINNHTIIINCTPIGTSPNIEECPKIPYHAITKKHLVFDLIYNPKETTFLKLAKQKNATTINGLKMLELQAKKSWRIWNR</sequence>
<evidence type="ECO:0000259" key="4">
    <source>
        <dbReference type="Pfam" id="PF08501"/>
    </source>
</evidence>
<reference evidence="6" key="1">
    <citation type="journal article" date="2019" name="Int. J. Syst. Evol. Microbiol.">
        <title>The Global Catalogue of Microorganisms (GCM) 10K type strain sequencing project: providing services to taxonomists for standard genome sequencing and annotation.</title>
        <authorList>
            <consortium name="The Broad Institute Genomics Platform"/>
            <consortium name="The Broad Institute Genome Sequencing Center for Infectious Disease"/>
            <person name="Wu L."/>
            <person name="Ma J."/>
        </authorList>
    </citation>
    <scope>NUCLEOTIDE SEQUENCE [LARGE SCALE GENOMIC DNA]</scope>
    <source>
        <strain evidence="6">KCTC 32141</strain>
    </source>
</reference>
<keyword evidence="3" id="KW-0028">Amino-acid biosynthesis</keyword>
<evidence type="ECO:0000256" key="1">
    <source>
        <dbReference type="ARBA" id="ARBA00004871"/>
    </source>
</evidence>
<dbReference type="InterPro" id="IPR022893">
    <property type="entry name" value="Shikimate_DH_fam"/>
</dbReference>
<feature type="domain" description="Shikimate dehydrogenase substrate binding N-terminal" evidence="4">
    <location>
        <begin position="6"/>
        <end position="86"/>
    </location>
</feature>
<dbReference type="InterPro" id="IPR036291">
    <property type="entry name" value="NAD(P)-bd_dom_sf"/>
</dbReference>
<dbReference type="PANTHER" id="PTHR21089">
    <property type="entry name" value="SHIKIMATE DEHYDROGENASE"/>
    <property type="match status" value="1"/>
</dbReference>
<dbReference type="RefSeq" id="WP_183488517.1">
    <property type="nucleotide sequence ID" value="NZ_JBHUOV010000007.1"/>
</dbReference>
<evidence type="ECO:0000256" key="2">
    <source>
        <dbReference type="ARBA" id="ARBA00023002"/>
    </source>
</evidence>
<dbReference type="Gene3D" id="3.40.50.10860">
    <property type="entry name" value="Leucine Dehydrogenase, chain A, domain 1"/>
    <property type="match status" value="1"/>
</dbReference>